<evidence type="ECO:0000259" key="4">
    <source>
        <dbReference type="PROSITE" id="PS51203"/>
    </source>
</evidence>
<dbReference type="GO" id="GO:0051082">
    <property type="term" value="F:unfolded protein binding"/>
    <property type="evidence" value="ECO:0007669"/>
    <property type="project" value="TreeGrafter"/>
</dbReference>
<dbReference type="Gene3D" id="2.60.40.790">
    <property type="match status" value="1"/>
</dbReference>
<dbReference type="InterPro" id="IPR008978">
    <property type="entry name" value="HSP20-like_chaperone"/>
</dbReference>
<sequence>MSSPINYSKFDQIDVSSSDDERKRIKPQLTTLGKKDKVVLSPSGLTILKGENGEINGADVRNSTNQEQTKPHISANQEQTEPHVESASPGATKNGAAQTDKNEDALKNKRNLENMITNGAVVPFKYIWNQSIQEINAYIALPLHTKAKSLVVQMQEDKMVVKKVAKQGEAAHIASAQSTNGTSNHEEVLIDKPFPFKVSEDEDTQLWEIKNMKINWKDIFHLANEVNNQNLHFDFEGSSFEKEETFLCINLKKKYEFEGFYVWWSCLFKDDQPINLSSLPTRKAMNKTGNSSTSFKTIWQEAHETFKKNISKRGLPRRVDL</sequence>
<accession>A0A0J9SQQ0</accession>
<feature type="region of interest" description="Disordered" evidence="3">
    <location>
        <begin position="1"/>
        <end position="29"/>
    </location>
</feature>
<dbReference type="GO" id="GO:0006457">
    <property type="term" value="P:protein folding"/>
    <property type="evidence" value="ECO:0007669"/>
    <property type="project" value="TreeGrafter"/>
</dbReference>
<dbReference type="InterPro" id="IPR007052">
    <property type="entry name" value="CS_dom"/>
</dbReference>
<name>A0A0J9SQQ0_PLAV1</name>
<dbReference type="PROSITE" id="PS51203">
    <property type="entry name" value="CS"/>
    <property type="match status" value="1"/>
</dbReference>
<protein>
    <recommendedName>
        <fullName evidence="4">CS domain-containing protein</fullName>
    </recommendedName>
</protein>
<feature type="compositionally biased region" description="Polar residues" evidence="3">
    <location>
        <begin position="89"/>
        <end position="99"/>
    </location>
</feature>
<feature type="domain" description="CS" evidence="4">
    <location>
        <begin position="121"/>
        <end position="268"/>
    </location>
</feature>
<dbReference type="PANTHER" id="PTHR12356:SF3">
    <property type="entry name" value="NUCLEAR MIGRATION PROTEIN NUDC"/>
    <property type="match status" value="1"/>
</dbReference>
<evidence type="ECO:0000313" key="6">
    <source>
        <dbReference type="Proteomes" id="UP000053327"/>
    </source>
</evidence>
<evidence type="ECO:0000256" key="2">
    <source>
        <dbReference type="ARBA" id="ARBA00022490"/>
    </source>
</evidence>
<dbReference type="EMBL" id="KQ234843">
    <property type="protein sequence ID" value="KMZ85259.1"/>
    <property type="molecule type" value="Genomic_DNA"/>
</dbReference>
<reference evidence="5 6" key="1">
    <citation type="submission" date="2011-08" db="EMBL/GenBank/DDBJ databases">
        <title>The Genome Sequence of Plasmodium vivax Brazil I.</title>
        <authorList>
            <consortium name="The Broad Institute Genome Sequencing Platform"/>
            <consortium name="The Broad Institute Genome Sequencing Center for Infectious Disease"/>
            <person name="Neafsey D."/>
            <person name="Carlton J."/>
            <person name="Barnwell J."/>
            <person name="Collins W."/>
            <person name="Escalante A."/>
            <person name="Mullikin J."/>
            <person name="Saul A."/>
            <person name="Guigo R."/>
            <person name="Camara F."/>
            <person name="Young S.K."/>
            <person name="Zeng Q."/>
            <person name="Gargeya S."/>
            <person name="Fitzgerald M."/>
            <person name="Haas B."/>
            <person name="Abouelleil A."/>
            <person name="Alvarado L."/>
            <person name="Arachchi H.M."/>
            <person name="Berlin A."/>
            <person name="Brown A."/>
            <person name="Chapman S.B."/>
            <person name="Chen Z."/>
            <person name="Dunbar C."/>
            <person name="Freedman E."/>
            <person name="Gearin G."/>
            <person name="Gellesch M."/>
            <person name="Goldberg J."/>
            <person name="Griggs A."/>
            <person name="Gujja S."/>
            <person name="Heiman D."/>
            <person name="Howarth C."/>
            <person name="Larson L."/>
            <person name="Lui A."/>
            <person name="MacDonald P.J.P."/>
            <person name="Montmayeur A."/>
            <person name="Murphy C."/>
            <person name="Neiman D."/>
            <person name="Pearson M."/>
            <person name="Priest M."/>
            <person name="Roberts A."/>
            <person name="Saif S."/>
            <person name="Shea T."/>
            <person name="Shenoy N."/>
            <person name="Sisk P."/>
            <person name="Stolte C."/>
            <person name="Sykes S."/>
            <person name="Wortman J."/>
            <person name="Nusbaum C."/>
            <person name="Birren B."/>
        </authorList>
    </citation>
    <scope>NUCLEOTIDE SEQUENCE [LARGE SCALE GENOMIC DNA]</scope>
    <source>
        <strain evidence="5 6">Brazil I</strain>
    </source>
</reference>
<evidence type="ECO:0000256" key="1">
    <source>
        <dbReference type="ARBA" id="ARBA00004496"/>
    </source>
</evidence>
<comment type="subcellular location">
    <subcellularLocation>
        <location evidence="1">Cytoplasm</location>
    </subcellularLocation>
</comment>
<organism evidence="5 6">
    <name type="scientific">Plasmodium vivax (strain Brazil I)</name>
    <dbReference type="NCBI Taxonomy" id="1033975"/>
    <lineage>
        <taxon>Eukaryota</taxon>
        <taxon>Sar</taxon>
        <taxon>Alveolata</taxon>
        <taxon>Apicomplexa</taxon>
        <taxon>Aconoidasida</taxon>
        <taxon>Haemosporida</taxon>
        <taxon>Plasmodiidae</taxon>
        <taxon>Plasmodium</taxon>
        <taxon>Plasmodium (Plasmodium)</taxon>
    </lineage>
</organism>
<evidence type="ECO:0000313" key="5">
    <source>
        <dbReference type="EMBL" id="KMZ85259.1"/>
    </source>
</evidence>
<dbReference type="GO" id="GO:0005737">
    <property type="term" value="C:cytoplasm"/>
    <property type="evidence" value="ECO:0007669"/>
    <property type="project" value="UniProtKB-SubCell"/>
</dbReference>
<gene>
    <name evidence="5" type="ORF">PVBG_01658</name>
</gene>
<dbReference type="Proteomes" id="UP000053327">
    <property type="component" value="Unassembled WGS sequence"/>
</dbReference>
<dbReference type="InterPro" id="IPR037898">
    <property type="entry name" value="NudC_fam"/>
</dbReference>
<dbReference type="OrthoDB" id="416217at2759"/>
<keyword evidence="2" id="KW-0963">Cytoplasm</keyword>
<dbReference type="PANTHER" id="PTHR12356">
    <property type="entry name" value="NUCLEAR MOVEMENT PROTEIN NUDC"/>
    <property type="match status" value="1"/>
</dbReference>
<dbReference type="SUPFAM" id="SSF49764">
    <property type="entry name" value="HSP20-like chaperones"/>
    <property type="match status" value="1"/>
</dbReference>
<evidence type="ECO:0000256" key="3">
    <source>
        <dbReference type="SAM" id="MobiDB-lite"/>
    </source>
</evidence>
<feature type="region of interest" description="Disordered" evidence="3">
    <location>
        <begin position="50"/>
        <end position="108"/>
    </location>
</feature>
<proteinExistence type="predicted"/>
<dbReference type="AlphaFoldDB" id="A0A0J9SQQ0"/>